<reference evidence="3" key="1">
    <citation type="submission" date="2024-04" db="EMBL/GenBank/DDBJ databases">
        <title>Salinicola lusitanus LLJ914,a marine bacterium isolated from the Okinawa Trough.</title>
        <authorList>
            <person name="Li J."/>
        </authorList>
    </citation>
    <scope>NUCLEOTIDE SEQUENCE [LARGE SCALE GENOMIC DNA]</scope>
</reference>
<protein>
    <submittedName>
        <fullName evidence="2">Uncharacterized protein</fullName>
    </submittedName>
</protein>
<gene>
    <name evidence="2" type="ORF">WMY93_004225</name>
</gene>
<evidence type="ECO:0000256" key="1">
    <source>
        <dbReference type="SAM" id="MobiDB-lite"/>
    </source>
</evidence>
<evidence type="ECO:0000313" key="3">
    <source>
        <dbReference type="Proteomes" id="UP001460270"/>
    </source>
</evidence>
<proteinExistence type="predicted"/>
<sequence>MFVTVLFGDDRMELFNPDCKLIHFISDLKLRCGLDSTDAVDLMDSGGTVVKLEGREHSLERATTLLKHRHKYLLVRVCRGADGQCKYVSLLTKTQRPEFTELLRKLSTNPKHRLGRRGRRQGPVKPRKLP</sequence>
<evidence type="ECO:0000313" key="2">
    <source>
        <dbReference type="EMBL" id="KAK7933329.1"/>
    </source>
</evidence>
<dbReference type="EMBL" id="JBBPFD010000003">
    <property type="protein sequence ID" value="KAK7933329.1"/>
    <property type="molecule type" value="Genomic_DNA"/>
</dbReference>
<dbReference type="InterPro" id="IPR039471">
    <property type="entry name" value="CXorf65-like"/>
</dbReference>
<dbReference type="PANTHER" id="PTHR33887:SF1">
    <property type="entry name" value="GENE 867-RELATED"/>
    <property type="match status" value="1"/>
</dbReference>
<feature type="compositionally biased region" description="Basic residues" evidence="1">
    <location>
        <begin position="110"/>
        <end position="130"/>
    </location>
</feature>
<comment type="caution">
    <text evidence="2">The sequence shown here is derived from an EMBL/GenBank/DDBJ whole genome shotgun (WGS) entry which is preliminary data.</text>
</comment>
<dbReference type="Proteomes" id="UP001460270">
    <property type="component" value="Unassembled WGS sequence"/>
</dbReference>
<feature type="region of interest" description="Disordered" evidence="1">
    <location>
        <begin position="104"/>
        <end position="130"/>
    </location>
</feature>
<keyword evidence="3" id="KW-1185">Reference proteome</keyword>
<organism evidence="2 3">
    <name type="scientific">Mugilogobius chulae</name>
    <name type="common">yellowstripe goby</name>
    <dbReference type="NCBI Taxonomy" id="88201"/>
    <lineage>
        <taxon>Eukaryota</taxon>
        <taxon>Metazoa</taxon>
        <taxon>Chordata</taxon>
        <taxon>Craniata</taxon>
        <taxon>Vertebrata</taxon>
        <taxon>Euteleostomi</taxon>
        <taxon>Actinopterygii</taxon>
        <taxon>Neopterygii</taxon>
        <taxon>Teleostei</taxon>
        <taxon>Neoteleostei</taxon>
        <taxon>Acanthomorphata</taxon>
        <taxon>Gobiaria</taxon>
        <taxon>Gobiiformes</taxon>
        <taxon>Gobioidei</taxon>
        <taxon>Gobiidae</taxon>
        <taxon>Gobionellinae</taxon>
        <taxon>Mugilogobius</taxon>
    </lineage>
</organism>
<dbReference type="PANTHER" id="PTHR33887">
    <property type="entry name" value="PB1 DOMAIN-CONTAINING PROTEIN"/>
    <property type="match status" value="1"/>
</dbReference>
<accession>A0AAW0PQF7</accession>
<dbReference type="AlphaFoldDB" id="A0AAW0PQF7"/>
<dbReference type="Pfam" id="PF15874">
    <property type="entry name" value="Il2rg"/>
    <property type="match status" value="1"/>
</dbReference>
<name>A0AAW0PQF7_9GOBI</name>